<evidence type="ECO:0000313" key="6">
    <source>
        <dbReference type="Proteomes" id="UP000225706"/>
    </source>
</evidence>
<protein>
    <submittedName>
        <fullName evidence="5">Failed axon connections-like</fullName>
    </submittedName>
</protein>
<comment type="caution">
    <text evidence="5">The sequence shown here is derived from an EMBL/GenBank/DDBJ whole genome shotgun (WGS) entry which is preliminary data.</text>
</comment>
<dbReference type="SUPFAM" id="SSF52833">
    <property type="entry name" value="Thioredoxin-like"/>
    <property type="match status" value="1"/>
</dbReference>
<evidence type="ECO:0000259" key="3">
    <source>
        <dbReference type="Pfam" id="PF17171"/>
    </source>
</evidence>
<gene>
    <name evidence="5" type="primary">Faxc</name>
    <name evidence="5" type="ORF">AWC38_SpisGene15165</name>
</gene>
<dbReference type="InterPro" id="IPR026928">
    <property type="entry name" value="FAX/IsoI-like"/>
</dbReference>
<dbReference type="InterPro" id="IPR012336">
    <property type="entry name" value="Thioredoxin-like_fold"/>
</dbReference>
<proteinExistence type="inferred from homology"/>
<feature type="domain" description="Thioredoxin-like fold" evidence="4">
    <location>
        <begin position="63"/>
        <end position="155"/>
    </location>
</feature>
<keyword evidence="2" id="KW-0812">Transmembrane</keyword>
<dbReference type="SFLD" id="SFLDG01180">
    <property type="entry name" value="SUF1"/>
    <property type="match status" value="1"/>
</dbReference>
<keyword evidence="2" id="KW-0472">Membrane</keyword>
<sequence>MALEPRNLIIAVVFASGCLVLLLVVQVILVFMRLKPKKNQSPRHGKVVLHQMPPNSRVLNVSPPCLKLETYLRINKIPYESDYSFRMSSKGKVPWIEYNGATVADSNLIVRFLNEEFQFDPDAHLSVEEKAIAHTMLVTLEENTYWTLLYHSFVTDLADTRSMSPLLGLTPTPLNYIMSWIVSHHLCQSLWSHGIGRHSREEIYSIAERDLRAVSQVLGTKKFLMGSKPCLLDAAVFGLVSVFLWNVPNSPQAKLIRSELKNVEAHCYTIREEYFPDWDELILKNTNSLDH</sequence>
<keyword evidence="2" id="KW-1133">Transmembrane helix</keyword>
<dbReference type="InterPro" id="IPR033468">
    <property type="entry name" value="Metaxin_GST"/>
</dbReference>
<reference evidence="6" key="1">
    <citation type="journal article" date="2017" name="bioRxiv">
        <title>Comparative analysis of the genomes of Stylophora pistillata and Acropora digitifera provides evidence for extensive differences between species of corals.</title>
        <authorList>
            <person name="Voolstra C.R."/>
            <person name="Li Y."/>
            <person name="Liew Y.J."/>
            <person name="Baumgarten S."/>
            <person name="Zoccola D."/>
            <person name="Flot J.-F."/>
            <person name="Tambutte S."/>
            <person name="Allemand D."/>
            <person name="Aranda M."/>
        </authorList>
    </citation>
    <scope>NUCLEOTIDE SEQUENCE [LARGE SCALE GENOMIC DNA]</scope>
</reference>
<dbReference type="Pfam" id="PF17171">
    <property type="entry name" value="GST_C_6"/>
    <property type="match status" value="1"/>
</dbReference>
<dbReference type="PANTHER" id="PTHR12289:SF41">
    <property type="entry name" value="FAILED AXON CONNECTIONS-RELATED"/>
    <property type="match status" value="1"/>
</dbReference>
<dbReference type="PROSITE" id="PS51257">
    <property type="entry name" value="PROKAR_LIPOPROTEIN"/>
    <property type="match status" value="1"/>
</dbReference>
<dbReference type="EMBL" id="LSMT01000319">
    <property type="protein sequence ID" value="PFX20385.1"/>
    <property type="molecule type" value="Genomic_DNA"/>
</dbReference>
<dbReference type="OrthoDB" id="5809458at2759"/>
<feature type="transmembrane region" description="Helical" evidence="2">
    <location>
        <begin position="6"/>
        <end position="31"/>
    </location>
</feature>
<dbReference type="GO" id="GO:0005737">
    <property type="term" value="C:cytoplasm"/>
    <property type="evidence" value="ECO:0007669"/>
    <property type="project" value="TreeGrafter"/>
</dbReference>
<dbReference type="InterPro" id="IPR036249">
    <property type="entry name" value="Thioredoxin-like_sf"/>
</dbReference>
<feature type="domain" description="Metaxin glutathione S-transferase" evidence="3">
    <location>
        <begin position="207"/>
        <end position="269"/>
    </location>
</feature>
<accession>A0A2B4RVX0</accession>
<dbReference type="InterPro" id="IPR040079">
    <property type="entry name" value="Glutathione_S-Trfase"/>
</dbReference>
<dbReference type="Pfam" id="PF17172">
    <property type="entry name" value="GST_N_4"/>
    <property type="match status" value="1"/>
</dbReference>
<name>A0A2B4RVX0_STYPI</name>
<evidence type="ECO:0000259" key="4">
    <source>
        <dbReference type="Pfam" id="PF17172"/>
    </source>
</evidence>
<dbReference type="InterPro" id="IPR050931">
    <property type="entry name" value="Mito_Protein_Transport_Metaxin"/>
</dbReference>
<evidence type="ECO:0000256" key="2">
    <source>
        <dbReference type="SAM" id="Phobius"/>
    </source>
</evidence>
<evidence type="ECO:0000256" key="1">
    <source>
        <dbReference type="ARBA" id="ARBA00006475"/>
    </source>
</evidence>
<keyword evidence="6" id="KW-1185">Reference proteome</keyword>
<dbReference type="PANTHER" id="PTHR12289">
    <property type="entry name" value="METAXIN RELATED"/>
    <property type="match status" value="1"/>
</dbReference>
<dbReference type="Gene3D" id="1.20.1050.10">
    <property type="match status" value="1"/>
</dbReference>
<dbReference type="SUPFAM" id="SSF47616">
    <property type="entry name" value="GST C-terminal domain-like"/>
    <property type="match status" value="1"/>
</dbReference>
<dbReference type="AlphaFoldDB" id="A0A2B4RVX0"/>
<dbReference type="InterPro" id="IPR036282">
    <property type="entry name" value="Glutathione-S-Trfase_C_sf"/>
</dbReference>
<dbReference type="CDD" id="cd03193">
    <property type="entry name" value="GST_C_Metaxin"/>
    <property type="match status" value="1"/>
</dbReference>
<organism evidence="5 6">
    <name type="scientific">Stylophora pistillata</name>
    <name type="common">Smooth cauliflower coral</name>
    <dbReference type="NCBI Taxonomy" id="50429"/>
    <lineage>
        <taxon>Eukaryota</taxon>
        <taxon>Metazoa</taxon>
        <taxon>Cnidaria</taxon>
        <taxon>Anthozoa</taxon>
        <taxon>Hexacorallia</taxon>
        <taxon>Scleractinia</taxon>
        <taxon>Astrocoeniina</taxon>
        <taxon>Pocilloporidae</taxon>
        <taxon>Stylophora</taxon>
    </lineage>
</organism>
<evidence type="ECO:0000313" key="5">
    <source>
        <dbReference type="EMBL" id="PFX20385.1"/>
    </source>
</evidence>
<dbReference type="Proteomes" id="UP000225706">
    <property type="component" value="Unassembled WGS sequence"/>
</dbReference>
<comment type="similarity">
    <text evidence="1">Belongs to the FAX family.</text>
</comment>
<dbReference type="SFLD" id="SFLDS00019">
    <property type="entry name" value="Glutathione_Transferase_(cytos"/>
    <property type="match status" value="1"/>
</dbReference>
<dbReference type="SFLD" id="SFLDG01200">
    <property type="entry name" value="SUF1.1"/>
    <property type="match status" value="1"/>
</dbReference>